<dbReference type="Proteomes" id="UP000176917">
    <property type="component" value="Unassembled WGS sequence"/>
</dbReference>
<evidence type="ECO:0000256" key="1">
    <source>
        <dbReference type="SAM" id="Coils"/>
    </source>
</evidence>
<proteinExistence type="predicted"/>
<dbReference type="Gene3D" id="3.30.70.60">
    <property type="match status" value="1"/>
</dbReference>
<keyword evidence="1" id="KW-0175">Coiled coil</keyword>
<dbReference type="STRING" id="1802461.A3B24_01090"/>
<dbReference type="AlphaFoldDB" id="A0A1G2RL45"/>
<feature type="coiled-coil region" evidence="1">
    <location>
        <begin position="33"/>
        <end position="60"/>
    </location>
</feature>
<evidence type="ECO:0000313" key="2">
    <source>
        <dbReference type="EMBL" id="OHA73208.1"/>
    </source>
</evidence>
<dbReference type="InterPro" id="IPR014717">
    <property type="entry name" value="Transl_elong_EF1B/ribsomal_bS6"/>
</dbReference>
<sequence length="172" mass="19901">MTRSKKIFVASVASSLLLLLFLVFGIVPLVGAIMKTTGELKTEQQKLLQLEAQQKALEDFRHFKLQNEENLEEFQTMFVASQNPSPFFGFLENLARAQGFSLRITPQEPKHLPEDRWPSIDFQISARTTFPRMYSFLEKLESGPYLVAIRNLQVTEKDEEVEFSLFFKVYSK</sequence>
<organism evidence="2 3">
    <name type="scientific">Candidatus Wildermuthbacteria bacterium RIFCSPLOWO2_01_FULL_48_16</name>
    <dbReference type="NCBI Taxonomy" id="1802461"/>
    <lineage>
        <taxon>Bacteria</taxon>
        <taxon>Candidatus Wildermuthiibacteriota</taxon>
    </lineage>
</organism>
<reference evidence="2 3" key="1">
    <citation type="journal article" date="2016" name="Nat. Commun.">
        <title>Thousands of microbial genomes shed light on interconnected biogeochemical processes in an aquifer system.</title>
        <authorList>
            <person name="Anantharaman K."/>
            <person name="Brown C.T."/>
            <person name="Hug L.A."/>
            <person name="Sharon I."/>
            <person name="Castelle C.J."/>
            <person name="Probst A.J."/>
            <person name="Thomas B.C."/>
            <person name="Singh A."/>
            <person name="Wilkins M.J."/>
            <person name="Karaoz U."/>
            <person name="Brodie E.L."/>
            <person name="Williams K.H."/>
            <person name="Hubbard S.S."/>
            <person name="Banfield J.F."/>
        </authorList>
    </citation>
    <scope>NUCLEOTIDE SEQUENCE [LARGE SCALE GENOMIC DNA]</scope>
</reference>
<gene>
    <name evidence="2" type="ORF">A3B24_01090</name>
</gene>
<comment type="caution">
    <text evidence="2">The sequence shown here is derived from an EMBL/GenBank/DDBJ whole genome shotgun (WGS) entry which is preliminary data.</text>
</comment>
<dbReference type="EMBL" id="MHUG01000015">
    <property type="protein sequence ID" value="OHA73208.1"/>
    <property type="molecule type" value="Genomic_DNA"/>
</dbReference>
<accession>A0A1G2RL45</accession>
<evidence type="ECO:0000313" key="3">
    <source>
        <dbReference type="Proteomes" id="UP000176917"/>
    </source>
</evidence>
<protein>
    <submittedName>
        <fullName evidence="2">Uncharacterized protein</fullName>
    </submittedName>
</protein>
<name>A0A1G2RL45_9BACT</name>